<dbReference type="PANTHER" id="PTHR15315">
    <property type="entry name" value="RING FINGER PROTEIN 41, 151"/>
    <property type="match status" value="1"/>
</dbReference>
<evidence type="ECO:0000256" key="1">
    <source>
        <dbReference type="ARBA" id="ARBA00022723"/>
    </source>
</evidence>
<dbReference type="Gene3D" id="3.30.40.10">
    <property type="entry name" value="Zinc/RING finger domain, C3HC4 (zinc finger)"/>
    <property type="match status" value="1"/>
</dbReference>
<dbReference type="PROSITE" id="PS50089">
    <property type="entry name" value="ZF_RING_2"/>
    <property type="match status" value="1"/>
</dbReference>
<evidence type="ECO:0000256" key="4">
    <source>
        <dbReference type="PROSITE-ProRule" id="PRU00175"/>
    </source>
</evidence>
<dbReference type="InterPro" id="IPR013083">
    <property type="entry name" value="Znf_RING/FYVE/PHD"/>
</dbReference>
<reference evidence="6" key="1">
    <citation type="submission" date="2021-01" db="EMBL/GenBank/DDBJ databases">
        <authorList>
            <person name="Corre E."/>
            <person name="Pelletier E."/>
            <person name="Niang G."/>
            <person name="Scheremetjew M."/>
            <person name="Finn R."/>
            <person name="Kale V."/>
            <person name="Holt S."/>
            <person name="Cochrane G."/>
            <person name="Meng A."/>
            <person name="Brown T."/>
            <person name="Cohen L."/>
        </authorList>
    </citation>
    <scope>NUCLEOTIDE SEQUENCE</scope>
    <source>
        <strain evidence="6">GSBS06</strain>
    </source>
</reference>
<evidence type="ECO:0000313" key="6">
    <source>
        <dbReference type="EMBL" id="CAE0448920.1"/>
    </source>
</evidence>
<gene>
    <name evidence="6" type="ORF">ASTO00021_LOCUS18889</name>
</gene>
<evidence type="ECO:0000256" key="3">
    <source>
        <dbReference type="ARBA" id="ARBA00022833"/>
    </source>
</evidence>
<dbReference type="EMBL" id="HBIN01026514">
    <property type="protein sequence ID" value="CAE0448920.1"/>
    <property type="molecule type" value="Transcribed_RNA"/>
</dbReference>
<evidence type="ECO:0000259" key="5">
    <source>
        <dbReference type="PROSITE" id="PS50089"/>
    </source>
</evidence>
<name>A0A7S3V3F7_9STRA</name>
<keyword evidence="3" id="KW-0862">Zinc</keyword>
<dbReference type="GO" id="GO:0008270">
    <property type="term" value="F:zinc ion binding"/>
    <property type="evidence" value="ECO:0007669"/>
    <property type="project" value="UniProtKB-KW"/>
</dbReference>
<accession>A0A7S3V3F7</accession>
<dbReference type="SMART" id="SM00184">
    <property type="entry name" value="RING"/>
    <property type="match status" value="1"/>
</dbReference>
<dbReference type="GO" id="GO:0016567">
    <property type="term" value="P:protein ubiquitination"/>
    <property type="evidence" value="ECO:0007669"/>
    <property type="project" value="TreeGrafter"/>
</dbReference>
<dbReference type="PROSITE" id="PS00518">
    <property type="entry name" value="ZF_RING_1"/>
    <property type="match status" value="1"/>
</dbReference>
<keyword evidence="1" id="KW-0479">Metal-binding</keyword>
<evidence type="ECO:0000256" key="2">
    <source>
        <dbReference type="ARBA" id="ARBA00022771"/>
    </source>
</evidence>
<dbReference type="InterPro" id="IPR017907">
    <property type="entry name" value="Znf_RING_CS"/>
</dbReference>
<keyword evidence="2 4" id="KW-0863">Zinc-finger</keyword>
<dbReference type="SUPFAM" id="SSF57850">
    <property type="entry name" value="RING/U-box"/>
    <property type="match status" value="1"/>
</dbReference>
<organism evidence="6">
    <name type="scientific">Aplanochytrium stocchinoi</name>
    <dbReference type="NCBI Taxonomy" id="215587"/>
    <lineage>
        <taxon>Eukaryota</taxon>
        <taxon>Sar</taxon>
        <taxon>Stramenopiles</taxon>
        <taxon>Bigyra</taxon>
        <taxon>Labyrinthulomycetes</taxon>
        <taxon>Thraustochytrida</taxon>
        <taxon>Thraustochytriidae</taxon>
        <taxon>Aplanochytrium</taxon>
    </lineage>
</organism>
<feature type="domain" description="RING-type" evidence="5">
    <location>
        <begin position="252"/>
        <end position="289"/>
    </location>
</feature>
<dbReference type="GO" id="GO:0061630">
    <property type="term" value="F:ubiquitin protein ligase activity"/>
    <property type="evidence" value="ECO:0007669"/>
    <property type="project" value="TreeGrafter"/>
</dbReference>
<dbReference type="InterPro" id="IPR001841">
    <property type="entry name" value="Znf_RING"/>
</dbReference>
<dbReference type="PANTHER" id="PTHR15315:SF84">
    <property type="entry name" value="RING-TYPE DOMAIN-CONTAINING PROTEIN"/>
    <property type="match status" value="1"/>
</dbReference>
<dbReference type="Pfam" id="PF13920">
    <property type="entry name" value="zf-C3HC4_3"/>
    <property type="match status" value="1"/>
</dbReference>
<sequence>MGNSAQKNEKKLLSALDGGTSHYTAGRSARVSLFTKSESKSKSSSAFTLNPLSSILSFSKYPINQSANKPTPSNYHFLDLLLSHLRECQTLSGLLQHYIGFKLEFATLSFQDQNDVAYIEYSNLSRAALKAAGVLIIIKQEFQHELGPTKITSVRGFYTLYYYLKDLWACFGSISSNTFELEFGKLCFYQSEAINDDDTIVSSENGDYDTEIDIDCDEFSPNQREVEVAIEGQQAKFEYESKCDDEDETTMCPICLDSAIEYVLPCNHAICESCYNDWTNRRSNCPMCRRELDEGDEESLWVFSSLQDSEAQAIIHVNQLVPLIHDFIFSVPRIELDFSDVLRYKFQNVASESELSKAPAVKTTSINDKKQSLYQESAETPLTMAKSAAS</sequence>
<proteinExistence type="predicted"/>
<dbReference type="AlphaFoldDB" id="A0A7S3V3F7"/>
<protein>
    <recommendedName>
        <fullName evidence="5">RING-type domain-containing protein</fullName>
    </recommendedName>
</protein>